<dbReference type="PRINTS" id="PR01177">
    <property type="entry name" value="GABAB1RECPTR"/>
</dbReference>
<keyword evidence="2" id="KW-1003">Cell membrane</keyword>
<dbReference type="InterPro" id="IPR001828">
    <property type="entry name" value="ANF_lig-bd_rcpt"/>
</dbReference>
<evidence type="ECO:0000256" key="4">
    <source>
        <dbReference type="ARBA" id="ARBA00022989"/>
    </source>
</evidence>
<keyword evidence="3" id="KW-0812">Transmembrane</keyword>
<keyword evidence="6" id="KW-0472">Membrane</keyword>
<dbReference type="AlphaFoldDB" id="A0A7D9DPY4"/>
<evidence type="ECO:0000256" key="8">
    <source>
        <dbReference type="ARBA" id="ARBA00023180"/>
    </source>
</evidence>
<comment type="subcellular location">
    <subcellularLocation>
        <location evidence="1">Cell membrane</location>
        <topology evidence="1">Multi-pass membrane protein</topology>
    </subcellularLocation>
</comment>
<evidence type="ECO:0000313" key="10">
    <source>
        <dbReference type="EMBL" id="CAB3990595.1"/>
    </source>
</evidence>
<dbReference type="OrthoDB" id="2150267at2759"/>
<keyword evidence="9" id="KW-0807">Transducer</keyword>
<dbReference type="CDD" id="cd06366">
    <property type="entry name" value="PBP1_GABAb_receptor"/>
    <property type="match status" value="1"/>
</dbReference>
<evidence type="ECO:0000313" key="11">
    <source>
        <dbReference type="Proteomes" id="UP001152795"/>
    </source>
</evidence>
<dbReference type="PRINTS" id="PR01176">
    <property type="entry name" value="GABABRECEPTR"/>
</dbReference>
<evidence type="ECO:0000256" key="6">
    <source>
        <dbReference type="ARBA" id="ARBA00023136"/>
    </source>
</evidence>
<dbReference type="InterPro" id="IPR017978">
    <property type="entry name" value="GPCR_3_C"/>
</dbReference>
<dbReference type="PANTHER" id="PTHR10519:SF74">
    <property type="entry name" value="GAMMA-AMINOBUTYRIC ACID TYPE B RECEPTOR SUBUNIT 2"/>
    <property type="match status" value="1"/>
</dbReference>
<dbReference type="SUPFAM" id="SSF53822">
    <property type="entry name" value="Periplasmic binding protein-like I"/>
    <property type="match status" value="1"/>
</dbReference>
<dbReference type="PANTHER" id="PTHR10519">
    <property type="entry name" value="GABA-B RECEPTOR"/>
    <property type="match status" value="1"/>
</dbReference>
<evidence type="ECO:0000256" key="7">
    <source>
        <dbReference type="ARBA" id="ARBA00023170"/>
    </source>
</evidence>
<dbReference type="Proteomes" id="UP001152795">
    <property type="component" value="Unassembled WGS sequence"/>
</dbReference>
<keyword evidence="5" id="KW-0297">G-protein coupled receptor</keyword>
<organism evidence="10 11">
    <name type="scientific">Paramuricea clavata</name>
    <name type="common">Red gorgonian</name>
    <name type="synonym">Violescent sea-whip</name>
    <dbReference type="NCBI Taxonomy" id="317549"/>
    <lineage>
        <taxon>Eukaryota</taxon>
        <taxon>Metazoa</taxon>
        <taxon>Cnidaria</taxon>
        <taxon>Anthozoa</taxon>
        <taxon>Octocorallia</taxon>
        <taxon>Malacalcyonacea</taxon>
        <taxon>Plexauridae</taxon>
        <taxon>Paramuricea</taxon>
    </lineage>
</organism>
<keyword evidence="4" id="KW-1133">Transmembrane helix</keyword>
<keyword evidence="11" id="KW-1185">Reference proteome</keyword>
<feature type="non-terminal residue" evidence="10">
    <location>
        <position position="803"/>
    </location>
</feature>
<dbReference type="Gene3D" id="3.40.50.2300">
    <property type="match status" value="2"/>
</dbReference>
<sequence length="803" mass="90504">MSRAWIVAILLVTFQAAFSFPKKKIFMGALVLSYNNDEQGFQTAMEYATEIINNRSDILRDYELVVRYAETLGSPIYSILGVFNFLRWPKNESMQVLIGPAWSRNAGPAALACGTWRVLQISYGATSVELQNDQYYGMLFSNVPSTASFNYARLAVLDYFGWKRVAILQEYDDKLYSSAVANFQDQVNWFAPGVSIITLEGYQKGENKENTNQEFNVIKLDARIIIGEFSIYRAAEVFCEAYKLGMYGPKYVWLLAATSSGGWIFSPETFSRQHKNLGCDHSEVVKAAEGFLVIANVDIRQDNKTTVSGLDASTYLAEVRKRNSQTLARTSYAFDSIWAAALMLNETSNETRPEDLVLSSDKFSDEYKDLLEEQEFAGLSGPHKFFNRERMGTVSISQMRVEDGIAQLVQIGSHDTASNELTLNNAEVKKMWKDGKVPVDETRKERKVLTYSLVQLIIIGVFAVLGLIYSLGFLYFNISKRNHKVVRMSSPMINNVVLLGCLFCYVFVFLLGIDSRFVDEHVFGILCNVRLYVLAIAFSMAFGALFSKTWRVHKIFTAQRAIKRKMMQDFHLILFVLVLVLIDVVFITVWIFYDPLKPEDIVFDDLIEQSSDLITIPVLKICECTHRTKLFGALYGYKGILLLFGVFLAWETRNVTIPALNDSKYIGMSVYNVVILSAIGATVSMVLKKTVYYELLHVLVSVVVLLSTTVTLTMVFLPKSFCITHGKLTAQSGKPHIDLFSPREIDRSNQLSYRGQLSGTPERCEGHLCPSCSGVPASCQRVPGLGVPKNPMMIKTALKWSYH</sequence>
<dbReference type="GO" id="GO:0038039">
    <property type="term" value="C:G protein-coupled receptor heterodimeric complex"/>
    <property type="evidence" value="ECO:0007669"/>
    <property type="project" value="TreeGrafter"/>
</dbReference>
<dbReference type="Pfam" id="PF00003">
    <property type="entry name" value="7tm_3"/>
    <property type="match status" value="1"/>
</dbReference>
<proteinExistence type="predicted"/>
<dbReference type="InterPro" id="IPR017979">
    <property type="entry name" value="GPCR_3_CS"/>
</dbReference>
<gene>
    <name evidence="10" type="ORF">PACLA_8A043186</name>
</gene>
<reference evidence="10" key="1">
    <citation type="submission" date="2020-04" db="EMBL/GenBank/DDBJ databases">
        <authorList>
            <person name="Alioto T."/>
            <person name="Alioto T."/>
            <person name="Gomez Garrido J."/>
        </authorList>
    </citation>
    <scope>NUCLEOTIDE SEQUENCE</scope>
    <source>
        <strain evidence="10">A484AB</strain>
    </source>
</reference>
<dbReference type="Pfam" id="PF01094">
    <property type="entry name" value="ANF_receptor"/>
    <property type="match status" value="1"/>
</dbReference>
<evidence type="ECO:0000256" key="5">
    <source>
        <dbReference type="ARBA" id="ARBA00023040"/>
    </source>
</evidence>
<keyword evidence="7 10" id="KW-0675">Receptor</keyword>
<evidence type="ECO:0000256" key="1">
    <source>
        <dbReference type="ARBA" id="ARBA00004651"/>
    </source>
</evidence>
<dbReference type="GO" id="GO:0007214">
    <property type="term" value="P:gamma-aminobutyric acid signaling pathway"/>
    <property type="evidence" value="ECO:0007669"/>
    <property type="project" value="TreeGrafter"/>
</dbReference>
<dbReference type="PROSITE" id="PS00981">
    <property type="entry name" value="G_PROTEIN_RECEP_F3_3"/>
    <property type="match status" value="1"/>
</dbReference>
<evidence type="ECO:0000256" key="2">
    <source>
        <dbReference type="ARBA" id="ARBA00022475"/>
    </source>
</evidence>
<keyword evidence="8" id="KW-0325">Glycoprotein</keyword>
<dbReference type="CDD" id="cd15047">
    <property type="entry name" value="7tmC_GABA-B-like"/>
    <property type="match status" value="1"/>
</dbReference>
<dbReference type="InterPro" id="IPR002455">
    <property type="entry name" value="GPCR3_GABA-B"/>
</dbReference>
<evidence type="ECO:0000256" key="3">
    <source>
        <dbReference type="ARBA" id="ARBA00022692"/>
    </source>
</evidence>
<comment type="caution">
    <text evidence="10">The sequence shown here is derived from an EMBL/GenBank/DDBJ whole genome shotgun (WGS) entry which is preliminary data.</text>
</comment>
<dbReference type="PROSITE" id="PS50259">
    <property type="entry name" value="G_PROTEIN_RECEP_F3_4"/>
    <property type="match status" value="1"/>
</dbReference>
<evidence type="ECO:0000256" key="9">
    <source>
        <dbReference type="ARBA" id="ARBA00023224"/>
    </source>
</evidence>
<dbReference type="InterPro" id="IPR028082">
    <property type="entry name" value="Peripla_BP_I"/>
</dbReference>
<name>A0A7D9DPY4_PARCT</name>
<dbReference type="EMBL" id="CACRXK020001687">
    <property type="protein sequence ID" value="CAB3990595.1"/>
    <property type="molecule type" value="Genomic_DNA"/>
</dbReference>
<protein>
    <submittedName>
        <fullName evidence="10">Gamma-aminobutyric acid type B receptor subunit 2-like isoform X1</fullName>
    </submittedName>
</protein>
<dbReference type="GO" id="GO:0004965">
    <property type="term" value="F:G protein-coupled GABA receptor activity"/>
    <property type="evidence" value="ECO:0007669"/>
    <property type="project" value="InterPro"/>
</dbReference>
<accession>A0A7D9DPY4</accession>